<dbReference type="AlphaFoldDB" id="A0AAD4FGS1"/>
<accession>A0AAD4FGS1</accession>
<dbReference type="GO" id="GO:0005875">
    <property type="term" value="C:microtubule associated complex"/>
    <property type="evidence" value="ECO:0007669"/>
    <property type="project" value="TreeGrafter"/>
</dbReference>
<sequence length="744" mass="82147">MSVRVVARIRPLLKQELDKDTIVTAETLDGETVPAVVRIPSPKNEAESFSFQFSSVYEQDATQQQLFDAEIAPTVKHLFNGFDLSIFAHGCTGTGKTHTMRGGKSLADRGVIPRLLSSIYRRCKKIEKDTAGATQVEVALEYFEIYCDRVYDLFEPPEKRTPSGLPIRDNHGKTVVVGLTEKPCTTLKEFEQLYDQANMNRSTSATKLNAHSSRSHAVLCVKITQTTEETVRVSRVSCIDLAGSEDNRRTENNKERLVESSAINKSLFVLAQCVEAMNKKASRIPYRESKMTRILSLGQNKGLTVMILNLAPTRAYHLDTISSLNFASRTKKIEVAEVENDPMYKTIVKPLATSTSIGGATMARQPLRSLAAKANANIPEAEKQKKGEKPTKAFSNQGVRRTEGSKRAAESSNTFATRPTKAFRTGDNTSRIPSKEPVLTKASIEALIAQKVDEALAAKALQDAGTAAPALSAELQKRLDELEHRIDAHEEDGKSQGLQFLLMAKQHHMRGEDASALRMYQLAQPFFPDNAKLESKMKTLEDRIRAKRDESNKHVSAPIELPSHTAAPITNVLMAPLKAEKKIPKPKIVYKDESDDDEEFAPPPPSDHEESYASDTSFQYTSKPKATRKPRKTTKKLPIFRDDAAATTTTTTTTTTTALPVHSAAQQTPRTSHLLKIINSRDVNQIKALKGVGAKKADNIVNCLVEMDDAEIMDLESLAMLKGVGGKTVDNMRMGLSLNTSYDF</sequence>
<keyword evidence="3 6" id="KW-0547">Nucleotide-binding</keyword>
<dbReference type="InterPro" id="IPR027417">
    <property type="entry name" value="P-loop_NTPase"/>
</dbReference>
<dbReference type="GO" id="GO:0051231">
    <property type="term" value="P:spindle elongation"/>
    <property type="evidence" value="ECO:0007669"/>
    <property type="project" value="TreeGrafter"/>
</dbReference>
<dbReference type="PANTHER" id="PTHR47969">
    <property type="entry name" value="CHROMOSOME-ASSOCIATED KINESIN KIF4A-RELATED"/>
    <property type="match status" value="1"/>
</dbReference>
<dbReference type="InterPro" id="IPR027640">
    <property type="entry name" value="Kinesin-like_fam"/>
</dbReference>
<dbReference type="Pfam" id="PF00225">
    <property type="entry name" value="Kinesin"/>
    <property type="match status" value="1"/>
</dbReference>
<organism evidence="9 10">
    <name type="scientific">Alternaria panax</name>
    <dbReference type="NCBI Taxonomy" id="48097"/>
    <lineage>
        <taxon>Eukaryota</taxon>
        <taxon>Fungi</taxon>
        <taxon>Dikarya</taxon>
        <taxon>Ascomycota</taxon>
        <taxon>Pezizomycotina</taxon>
        <taxon>Dothideomycetes</taxon>
        <taxon>Pleosporomycetidae</taxon>
        <taxon>Pleosporales</taxon>
        <taxon>Pleosporineae</taxon>
        <taxon>Pleosporaceae</taxon>
        <taxon>Alternaria</taxon>
        <taxon>Alternaria sect. Panax</taxon>
    </lineage>
</organism>
<evidence type="ECO:0000259" key="8">
    <source>
        <dbReference type="PROSITE" id="PS50067"/>
    </source>
</evidence>
<dbReference type="PANTHER" id="PTHR47969:SF15">
    <property type="entry name" value="CHROMOSOME-ASSOCIATED KINESIN KIF4A-RELATED"/>
    <property type="match status" value="1"/>
</dbReference>
<evidence type="ECO:0000313" key="9">
    <source>
        <dbReference type="EMBL" id="KAG9190254.1"/>
    </source>
</evidence>
<keyword evidence="6" id="KW-0505">Motor protein</keyword>
<dbReference type="GO" id="GO:0005524">
    <property type="term" value="F:ATP binding"/>
    <property type="evidence" value="ECO:0007669"/>
    <property type="project" value="UniProtKB-UniRule"/>
</dbReference>
<dbReference type="InterPro" id="IPR010994">
    <property type="entry name" value="RuvA_2-like"/>
</dbReference>
<dbReference type="EMBL" id="JAANER010000004">
    <property type="protein sequence ID" value="KAG9190254.1"/>
    <property type="molecule type" value="Genomic_DNA"/>
</dbReference>
<dbReference type="InterPro" id="IPR036961">
    <property type="entry name" value="Kinesin_motor_dom_sf"/>
</dbReference>
<dbReference type="FunFam" id="3.40.850.10:FF:000072">
    <property type="entry name" value="Kinesin family protein"/>
    <property type="match status" value="1"/>
</dbReference>
<keyword evidence="4 6" id="KW-0067">ATP-binding</keyword>
<evidence type="ECO:0000256" key="4">
    <source>
        <dbReference type="ARBA" id="ARBA00022840"/>
    </source>
</evidence>
<comment type="similarity">
    <text evidence="6">Belongs to the TRAFAC class myosin-kinesin ATPase superfamily. Kinesin family.</text>
</comment>
<feature type="region of interest" description="Disordered" evidence="7">
    <location>
        <begin position="590"/>
        <end position="639"/>
    </location>
</feature>
<evidence type="ECO:0000256" key="7">
    <source>
        <dbReference type="SAM" id="MobiDB-lite"/>
    </source>
</evidence>
<dbReference type="SMART" id="SM00129">
    <property type="entry name" value="KISc"/>
    <property type="match status" value="1"/>
</dbReference>
<evidence type="ECO:0000256" key="3">
    <source>
        <dbReference type="ARBA" id="ARBA00022741"/>
    </source>
</evidence>
<comment type="subcellular location">
    <subcellularLocation>
        <location evidence="1">Cytoplasm</location>
    </subcellularLocation>
</comment>
<dbReference type="Gene3D" id="1.10.150.320">
    <property type="entry name" value="Photosystem II 12 kDa extrinsic protein"/>
    <property type="match status" value="1"/>
</dbReference>
<feature type="compositionally biased region" description="Polar residues" evidence="7">
    <location>
        <begin position="613"/>
        <end position="622"/>
    </location>
</feature>
<dbReference type="PRINTS" id="PR00380">
    <property type="entry name" value="KINESINHEAVY"/>
</dbReference>
<dbReference type="InterPro" id="IPR001752">
    <property type="entry name" value="Kinesin_motor_dom"/>
</dbReference>
<feature type="region of interest" description="Disordered" evidence="7">
    <location>
        <begin position="378"/>
        <end position="434"/>
    </location>
</feature>
<evidence type="ECO:0000256" key="6">
    <source>
        <dbReference type="PROSITE-ProRule" id="PRU00283"/>
    </source>
</evidence>
<dbReference type="SUPFAM" id="SSF52540">
    <property type="entry name" value="P-loop containing nucleoside triphosphate hydrolases"/>
    <property type="match status" value="1"/>
</dbReference>
<dbReference type="GO" id="GO:0007018">
    <property type="term" value="P:microtubule-based movement"/>
    <property type="evidence" value="ECO:0007669"/>
    <property type="project" value="InterPro"/>
</dbReference>
<evidence type="ECO:0000256" key="1">
    <source>
        <dbReference type="ARBA" id="ARBA00004496"/>
    </source>
</evidence>
<keyword evidence="10" id="KW-1185">Reference proteome</keyword>
<dbReference type="GO" id="GO:0005737">
    <property type="term" value="C:cytoplasm"/>
    <property type="evidence" value="ECO:0007669"/>
    <property type="project" value="UniProtKB-SubCell"/>
</dbReference>
<name>A0AAD4FGS1_9PLEO</name>
<dbReference type="CDD" id="cd00106">
    <property type="entry name" value="KISc"/>
    <property type="match status" value="1"/>
</dbReference>
<dbReference type="GO" id="GO:0007052">
    <property type="term" value="P:mitotic spindle organization"/>
    <property type="evidence" value="ECO:0007669"/>
    <property type="project" value="TreeGrafter"/>
</dbReference>
<dbReference type="GO" id="GO:0008017">
    <property type="term" value="F:microtubule binding"/>
    <property type="evidence" value="ECO:0007669"/>
    <property type="project" value="InterPro"/>
</dbReference>
<comment type="caution">
    <text evidence="9">The sequence shown here is derived from an EMBL/GenBank/DDBJ whole genome shotgun (WGS) entry which is preliminary data.</text>
</comment>
<dbReference type="Gene3D" id="3.40.850.10">
    <property type="entry name" value="Kinesin motor domain"/>
    <property type="match status" value="1"/>
</dbReference>
<dbReference type="Proteomes" id="UP001199106">
    <property type="component" value="Unassembled WGS sequence"/>
</dbReference>
<feature type="binding site" evidence="6">
    <location>
        <begin position="90"/>
        <end position="97"/>
    </location>
    <ligand>
        <name>ATP</name>
        <dbReference type="ChEBI" id="CHEBI:30616"/>
    </ligand>
</feature>
<feature type="domain" description="Kinesin motor" evidence="8">
    <location>
        <begin position="2"/>
        <end position="333"/>
    </location>
</feature>
<keyword evidence="5" id="KW-0175">Coiled coil</keyword>
<reference evidence="9" key="1">
    <citation type="submission" date="2021-07" db="EMBL/GenBank/DDBJ databases">
        <title>Genome Resource of American Ginseng Black Spot Pathogen Alternaria panax.</title>
        <authorList>
            <person name="Qiu C."/>
            <person name="Wang W."/>
            <person name="Liu Z."/>
        </authorList>
    </citation>
    <scope>NUCLEOTIDE SEQUENCE</scope>
    <source>
        <strain evidence="9">BNCC115425</strain>
    </source>
</reference>
<evidence type="ECO:0000256" key="5">
    <source>
        <dbReference type="ARBA" id="ARBA00023054"/>
    </source>
</evidence>
<gene>
    <name evidence="9" type="ORF">G6011_08342</name>
</gene>
<evidence type="ECO:0000256" key="2">
    <source>
        <dbReference type="ARBA" id="ARBA00022490"/>
    </source>
</evidence>
<feature type="compositionally biased region" description="Basic and acidic residues" evidence="7">
    <location>
        <begin position="380"/>
        <end position="391"/>
    </location>
</feature>
<evidence type="ECO:0000313" key="10">
    <source>
        <dbReference type="Proteomes" id="UP001199106"/>
    </source>
</evidence>
<dbReference type="SUPFAM" id="SSF47781">
    <property type="entry name" value="RuvA domain 2-like"/>
    <property type="match status" value="1"/>
</dbReference>
<dbReference type="GO" id="GO:0003777">
    <property type="term" value="F:microtubule motor activity"/>
    <property type="evidence" value="ECO:0007669"/>
    <property type="project" value="InterPro"/>
</dbReference>
<proteinExistence type="inferred from homology"/>
<feature type="compositionally biased region" description="Basic and acidic residues" evidence="7">
    <location>
        <begin position="400"/>
        <end position="409"/>
    </location>
</feature>
<feature type="compositionally biased region" description="Basic residues" evidence="7">
    <location>
        <begin position="625"/>
        <end position="635"/>
    </location>
</feature>
<keyword evidence="2" id="KW-0963">Cytoplasm</keyword>
<protein>
    <recommendedName>
        <fullName evidence="8">Kinesin motor domain-containing protein</fullName>
    </recommendedName>
</protein>
<dbReference type="PROSITE" id="PS50067">
    <property type="entry name" value="KINESIN_MOTOR_2"/>
    <property type="match status" value="1"/>
</dbReference>